<evidence type="ECO:0000259" key="2">
    <source>
        <dbReference type="Pfam" id="PF20263"/>
    </source>
</evidence>
<proteinExistence type="predicted"/>
<feature type="region of interest" description="Disordered" evidence="1">
    <location>
        <begin position="347"/>
        <end position="371"/>
    </location>
</feature>
<dbReference type="AlphaFoldDB" id="A0AAN6PGQ7"/>
<dbReference type="CDD" id="cd20273">
    <property type="entry name" value="Complex1_LYR_unchar"/>
    <property type="match status" value="1"/>
</dbReference>
<protein>
    <recommendedName>
        <fullName evidence="2">LYR motif-containing protein Cup1-like N-terminal domain-containing protein</fullName>
    </recommendedName>
</protein>
<organism evidence="3 4">
    <name type="scientific">Parachaetomium inaequale</name>
    <dbReference type="NCBI Taxonomy" id="2588326"/>
    <lineage>
        <taxon>Eukaryota</taxon>
        <taxon>Fungi</taxon>
        <taxon>Dikarya</taxon>
        <taxon>Ascomycota</taxon>
        <taxon>Pezizomycotina</taxon>
        <taxon>Sordariomycetes</taxon>
        <taxon>Sordariomycetidae</taxon>
        <taxon>Sordariales</taxon>
        <taxon>Chaetomiaceae</taxon>
        <taxon>Parachaetomium</taxon>
    </lineage>
</organism>
<dbReference type="Proteomes" id="UP001303115">
    <property type="component" value="Unassembled WGS sequence"/>
</dbReference>
<evidence type="ECO:0000256" key="1">
    <source>
        <dbReference type="SAM" id="MobiDB-lite"/>
    </source>
</evidence>
<dbReference type="EMBL" id="MU854372">
    <property type="protein sequence ID" value="KAK4040689.1"/>
    <property type="molecule type" value="Genomic_DNA"/>
</dbReference>
<gene>
    <name evidence="3" type="ORF">C8A01DRAFT_15512</name>
</gene>
<sequence length="371" mass="42398">MSRPLRIPKPQTPLHLYRHLLRETSYLPPLARPSVHKQIRNRFERDSGYDQDKNPKHIRQGHHELRALRAANSGDLVRMRRVLLRAFGRIGRRRRELVSHLVQRDTPTNTEELAKYAEALAGNYKNLDWLDEWDVEKLRMYARSQLQAGLNNPPKAPITDNQTAPEKILPTENAWGRPLPKKLARTKLKKMWKSLAEKIMPPLPKKEWETLKAIVQGTVQGPWLPPPRRPLARGMSENAQPQEGQAWAWQSYAIKPVAVVDLPTNRKNKLLSGAVDDNTPTGDPDPVGCHKYTPRAWRRMLGTIWQLSATMTKKPEGDGSCITWGKQLHQPLSANAGNMEFFTDFPDVEAPKVEDKGRRSRNPKPEAKVEG</sequence>
<keyword evidence="4" id="KW-1185">Reference proteome</keyword>
<accession>A0AAN6PGQ7</accession>
<feature type="domain" description="LYR motif-containing protein Cup1-like N-terminal" evidence="2">
    <location>
        <begin position="16"/>
        <end position="97"/>
    </location>
</feature>
<feature type="compositionally biased region" description="Basic and acidic residues" evidence="1">
    <location>
        <begin position="349"/>
        <end position="371"/>
    </location>
</feature>
<dbReference type="Pfam" id="PF20263">
    <property type="entry name" value="LYRM2-like"/>
    <property type="match status" value="1"/>
</dbReference>
<evidence type="ECO:0000313" key="3">
    <source>
        <dbReference type="EMBL" id="KAK4040689.1"/>
    </source>
</evidence>
<dbReference type="InterPro" id="IPR046896">
    <property type="entry name" value="Cup1-like_N"/>
</dbReference>
<reference evidence="4" key="1">
    <citation type="journal article" date="2023" name="Mol. Phylogenet. Evol.">
        <title>Genome-scale phylogeny and comparative genomics of the fungal order Sordariales.</title>
        <authorList>
            <person name="Hensen N."/>
            <person name="Bonometti L."/>
            <person name="Westerberg I."/>
            <person name="Brannstrom I.O."/>
            <person name="Guillou S."/>
            <person name="Cros-Aarteil S."/>
            <person name="Calhoun S."/>
            <person name="Haridas S."/>
            <person name="Kuo A."/>
            <person name="Mondo S."/>
            <person name="Pangilinan J."/>
            <person name="Riley R."/>
            <person name="LaButti K."/>
            <person name="Andreopoulos B."/>
            <person name="Lipzen A."/>
            <person name="Chen C."/>
            <person name="Yan M."/>
            <person name="Daum C."/>
            <person name="Ng V."/>
            <person name="Clum A."/>
            <person name="Steindorff A."/>
            <person name="Ohm R.A."/>
            <person name="Martin F."/>
            <person name="Silar P."/>
            <person name="Natvig D.O."/>
            <person name="Lalanne C."/>
            <person name="Gautier V."/>
            <person name="Ament-Velasquez S.L."/>
            <person name="Kruys A."/>
            <person name="Hutchinson M.I."/>
            <person name="Powell A.J."/>
            <person name="Barry K."/>
            <person name="Miller A.N."/>
            <person name="Grigoriev I.V."/>
            <person name="Debuchy R."/>
            <person name="Gladieux P."/>
            <person name="Hiltunen Thoren M."/>
            <person name="Johannesson H."/>
        </authorList>
    </citation>
    <scope>NUCLEOTIDE SEQUENCE [LARGE SCALE GENOMIC DNA]</scope>
    <source>
        <strain evidence="4">CBS 284.82</strain>
    </source>
</reference>
<name>A0AAN6PGQ7_9PEZI</name>
<comment type="caution">
    <text evidence="3">The sequence shown here is derived from an EMBL/GenBank/DDBJ whole genome shotgun (WGS) entry which is preliminary data.</text>
</comment>
<evidence type="ECO:0000313" key="4">
    <source>
        <dbReference type="Proteomes" id="UP001303115"/>
    </source>
</evidence>